<feature type="domain" description="C1q" evidence="4">
    <location>
        <begin position="32"/>
        <end position="165"/>
    </location>
</feature>
<evidence type="ECO:0000256" key="1">
    <source>
        <dbReference type="ARBA" id="ARBA00004613"/>
    </source>
</evidence>
<comment type="subcellular location">
    <subcellularLocation>
        <location evidence="1">Secreted</location>
    </subcellularLocation>
</comment>
<dbReference type="Proteomes" id="UP001217089">
    <property type="component" value="Unassembled WGS sequence"/>
</dbReference>
<evidence type="ECO:0000256" key="3">
    <source>
        <dbReference type="ARBA" id="ARBA00022729"/>
    </source>
</evidence>
<dbReference type="PANTHER" id="PTHR22923:SF116">
    <property type="entry name" value="C1Q DOMAIN-CONTAINING PROTEIN"/>
    <property type="match status" value="1"/>
</dbReference>
<keyword evidence="2" id="KW-0964">Secreted</keyword>
<evidence type="ECO:0000259" key="4">
    <source>
        <dbReference type="PROSITE" id="PS50871"/>
    </source>
</evidence>
<dbReference type="Gene3D" id="2.60.120.40">
    <property type="match status" value="1"/>
</dbReference>
<gene>
    <name evidence="5" type="ORF">KUTeg_023237</name>
</gene>
<dbReference type="InterPro" id="IPR001073">
    <property type="entry name" value="C1q_dom"/>
</dbReference>
<proteinExistence type="predicted"/>
<dbReference type="PRINTS" id="PR00007">
    <property type="entry name" value="COMPLEMNTC1Q"/>
</dbReference>
<dbReference type="SMART" id="SM00110">
    <property type="entry name" value="C1Q"/>
    <property type="match status" value="1"/>
</dbReference>
<dbReference type="InterPro" id="IPR050822">
    <property type="entry name" value="Cerebellin_Synaptic_Org"/>
</dbReference>
<evidence type="ECO:0000313" key="5">
    <source>
        <dbReference type="EMBL" id="KAJ8299177.1"/>
    </source>
</evidence>
<sequence length="165" mass="18701">MKLTKLRNEIVLKKQTVYENDCFKHCVQKFISVLLTVAFYAWLSNGNTKRTIIKYNQVKTNIGKGYNPNTGKFVAPVSGIYMLAITVSTYRVGYSHVDIIKNGHVICVVLSENLKDLDSDTKVVVLKLMASDTIYMIQRTSYSLWTDLPHALNTFSGFLIKKIPS</sequence>
<dbReference type="PROSITE" id="PS50871">
    <property type="entry name" value="C1Q"/>
    <property type="match status" value="1"/>
</dbReference>
<dbReference type="EMBL" id="JARBDR010000921">
    <property type="protein sequence ID" value="KAJ8299177.1"/>
    <property type="molecule type" value="Genomic_DNA"/>
</dbReference>
<dbReference type="InterPro" id="IPR008983">
    <property type="entry name" value="Tumour_necrosis_fac-like_dom"/>
</dbReference>
<evidence type="ECO:0000313" key="6">
    <source>
        <dbReference type="Proteomes" id="UP001217089"/>
    </source>
</evidence>
<organism evidence="5 6">
    <name type="scientific">Tegillarca granosa</name>
    <name type="common">Malaysian cockle</name>
    <name type="synonym">Anadara granosa</name>
    <dbReference type="NCBI Taxonomy" id="220873"/>
    <lineage>
        <taxon>Eukaryota</taxon>
        <taxon>Metazoa</taxon>
        <taxon>Spiralia</taxon>
        <taxon>Lophotrochozoa</taxon>
        <taxon>Mollusca</taxon>
        <taxon>Bivalvia</taxon>
        <taxon>Autobranchia</taxon>
        <taxon>Pteriomorphia</taxon>
        <taxon>Arcoida</taxon>
        <taxon>Arcoidea</taxon>
        <taxon>Arcidae</taxon>
        <taxon>Tegillarca</taxon>
    </lineage>
</organism>
<evidence type="ECO:0000256" key="2">
    <source>
        <dbReference type="ARBA" id="ARBA00022525"/>
    </source>
</evidence>
<accession>A0ABQ9E5L9</accession>
<dbReference type="SUPFAM" id="SSF49842">
    <property type="entry name" value="TNF-like"/>
    <property type="match status" value="1"/>
</dbReference>
<protein>
    <recommendedName>
        <fullName evidence="4">C1q domain-containing protein</fullName>
    </recommendedName>
</protein>
<dbReference type="PANTHER" id="PTHR22923">
    <property type="entry name" value="CEREBELLIN-RELATED"/>
    <property type="match status" value="1"/>
</dbReference>
<keyword evidence="3" id="KW-0732">Signal</keyword>
<name>A0ABQ9E5L9_TEGGR</name>
<reference evidence="5 6" key="1">
    <citation type="submission" date="2022-12" db="EMBL/GenBank/DDBJ databases">
        <title>Chromosome-level genome of Tegillarca granosa.</title>
        <authorList>
            <person name="Kim J."/>
        </authorList>
    </citation>
    <scope>NUCLEOTIDE SEQUENCE [LARGE SCALE GENOMIC DNA]</scope>
    <source>
        <strain evidence="5">Teg-2019</strain>
        <tissue evidence="5">Adductor muscle</tissue>
    </source>
</reference>
<keyword evidence="6" id="KW-1185">Reference proteome</keyword>
<dbReference type="Pfam" id="PF00386">
    <property type="entry name" value="C1q"/>
    <property type="match status" value="1"/>
</dbReference>
<comment type="caution">
    <text evidence="5">The sequence shown here is derived from an EMBL/GenBank/DDBJ whole genome shotgun (WGS) entry which is preliminary data.</text>
</comment>